<feature type="compositionally biased region" description="Low complexity" evidence="1">
    <location>
        <begin position="170"/>
        <end position="182"/>
    </location>
</feature>
<accession>A0A8H6M9X7</accession>
<feature type="compositionally biased region" description="Basic and acidic residues" evidence="1">
    <location>
        <begin position="65"/>
        <end position="80"/>
    </location>
</feature>
<gene>
    <name evidence="2" type="ORF">DFP72DRAFT_880866</name>
</gene>
<feature type="region of interest" description="Disordered" evidence="1">
    <location>
        <begin position="110"/>
        <end position="210"/>
    </location>
</feature>
<dbReference type="AlphaFoldDB" id="A0A8H6M9X7"/>
<dbReference type="Proteomes" id="UP000521943">
    <property type="component" value="Unassembled WGS sequence"/>
</dbReference>
<name>A0A8H6M9X7_9AGAR</name>
<feature type="region of interest" description="Disordered" evidence="1">
    <location>
        <begin position="65"/>
        <end position="92"/>
    </location>
</feature>
<evidence type="ECO:0000313" key="2">
    <source>
        <dbReference type="EMBL" id="KAF6761358.1"/>
    </source>
</evidence>
<sequence length="396" mass="42974">MYDAFYKDGIREGIAFGAAQVMELEDELDRVRLDKANAVSLLGGQERLVGELRGKVRALEEEMAELRRGKTPESWKDESPAKVSVSPRTGRPSVPWARVVAAGLSASTSAISHSLGDARPRAESTGSRPNPDSNSSGFSNGIPPLQVARANRLPPGPPSPSSIRAHRGHSTSISSSLSSTGTHRVPPTNLSHTGPTGGFKVLRPDSPKTNPRLHDPVETWFDYYCTHKKSWPRGVRCDSQRRPILADLRADRAIARFRPAASVRMPQDTTSNAAGTIMSTGESDNSEVGGVEIGFPAPSPRNQFKNMAVSLFCQQGLYAKRVRELGLSIAPSETYDEYTGPFPISVDDVVRHLARAGVTTEGLAVDLETWARNYEAGVNCSIPFTPSSVVQRMRRC</sequence>
<evidence type="ECO:0000313" key="3">
    <source>
        <dbReference type="Proteomes" id="UP000521943"/>
    </source>
</evidence>
<feature type="compositionally biased region" description="Polar residues" evidence="1">
    <location>
        <begin position="124"/>
        <end position="139"/>
    </location>
</feature>
<comment type="caution">
    <text evidence="2">The sequence shown here is derived from an EMBL/GenBank/DDBJ whole genome shotgun (WGS) entry which is preliminary data.</text>
</comment>
<keyword evidence="3" id="KW-1185">Reference proteome</keyword>
<dbReference type="EMBL" id="JACGCI010000010">
    <property type="protein sequence ID" value="KAF6761358.1"/>
    <property type="molecule type" value="Genomic_DNA"/>
</dbReference>
<organism evidence="2 3">
    <name type="scientific">Ephemerocybe angulata</name>
    <dbReference type="NCBI Taxonomy" id="980116"/>
    <lineage>
        <taxon>Eukaryota</taxon>
        <taxon>Fungi</taxon>
        <taxon>Dikarya</taxon>
        <taxon>Basidiomycota</taxon>
        <taxon>Agaricomycotina</taxon>
        <taxon>Agaricomycetes</taxon>
        <taxon>Agaricomycetidae</taxon>
        <taxon>Agaricales</taxon>
        <taxon>Agaricineae</taxon>
        <taxon>Psathyrellaceae</taxon>
        <taxon>Ephemerocybe</taxon>
    </lineage>
</organism>
<proteinExistence type="predicted"/>
<dbReference type="OrthoDB" id="2953420at2759"/>
<protein>
    <submittedName>
        <fullName evidence="2">Uncharacterized protein</fullName>
    </submittedName>
</protein>
<evidence type="ECO:0000256" key="1">
    <source>
        <dbReference type="SAM" id="MobiDB-lite"/>
    </source>
</evidence>
<reference evidence="2 3" key="1">
    <citation type="submission" date="2020-07" db="EMBL/GenBank/DDBJ databases">
        <title>Comparative genomics of pyrophilous fungi reveals a link between fire events and developmental genes.</title>
        <authorList>
            <consortium name="DOE Joint Genome Institute"/>
            <person name="Steindorff A.S."/>
            <person name="Carver A."/>
            <person name="Calhoun S."/>
            <person name="Stillman K."/>
            <person name="Liu H."/>
            <person name="Lipzen A."/>
            <person name="Pangilinan J."/>
            <person name="Labutti K."/>
            <person name="Bruns T.D."/>
            <person name="Grigoriev I.V."/>
        </authorList>
    </citation>
    <scope>NUCLEOTIDE SEQUENCE [LARGE SCALE GENOMIC DNA]</scope>
    <source>
        <strain evidence="2 3">CBS 144469</strain>
    </source>
</reference>